<feature type="compositionally biased region" description="Basic and acidic residues" evidence="1">
    <location>
        <begin position="33"/>
        <end position="72"/>
    </location>
</feature>
<name>A0A9X2H2V0_9ACTN</name>
<comment type="caution">
    <text evidence="2">The sequence shown here is derived from an EMBL/GenBank/DDBJ whole genome shotgun (WGS) entry which is preliminary data.</text>
</comment>
<accession>A0A9X2H2V0</accession>
<organism evidence="2 3">
    <name type="scientific">Nonomuraea thailandensis</name>
    <dbReference type="NCBI Taxonomy" id="1188745"/>
    <lineage>
        <taxon>Bacteria</taxon>
        <taxon>Bacillati</taxon>
        <taxon>Actinomycetota</taxon>
        <taxon>Actinomycetes</taxon>
        <taxon>Streptosporangiales</taxon>
        <taxon>Streptosporangiaceae</taxon>
        <taxon>Nonomuraea</taxon>
    </lineage>
</organism>
<gene>
    <name evidence="2" type="ORF">HD597_012573</name>
</gene>
<reference evidence="2" key="1">
    <citation type="submission" date="2022-06" db="EMBL/GenBank/DDBJ databases">
        <title>Sequencing the genomes of 1000 actinobacteria strains.</title>
        <authorList>
            <person name="Klenk H.-P."/>
        </authorList>
    </citation>
    <scope>NUCLEOTIDE SEQUENCE</scope>
    <source>
        <strain evidence="2">DSM 46694</strain>
    </source>
</reference>
<evidence type="ECO:0000313" key="3">
    <source>
        <dbReference type="Proteomes" id="UP001139648"/>
    </source>
</evidence>
<feature type="region of interest" description="Disordered" evidence="1">
    <location>
        <begin position="1"/>
        <end position="81"/>
    </location>
</feature>
<evidence type="ECO:0000256" key="1">
    <source>
        <dbReference type="SAM" id="MobiDB-lite"/>
    </source>
</evidence>
<protein>
    <submittedName>
        <fullName evidence="2">Uncharacterized protein</fullName>
    </submittedName>
</protein>
<evidence type="ECO:0000313" key="2">
    <source>
        <dbReference type="EMBL" id="MCP2365553.1"/>
    </source>
</evidence>
<dbReference type="Proteomes" id="UP001139648">
    <property type="component" value="Unassembled WGS sequence"/>
</dbReference>
<keyword evidence="3" id="KW-1185">Reference proteome</keyword>
<dbReference type="AlphaFoldDB" id="A0A9X2H2V0"/>
<feature type="compositionally biased region" description="Basic and acidic residues" evidence="1">
    <location>
        <begin position="1"/>
        <end position="10"/>
    </location>
</feature>
<sequence length="81" mass="9108">MPHVAIEHHQPTPPPARHGRRPRRDLRTWPARTADRTIHLPSERRAGVERDEGERDDGERGSGRVGVREPRRAGPPSIASS</sequence>
<proteinExistence type="predicted"/>
<dbReference type="RefSeq" id="WP_253758928.1">
    <property type="nucleotide sequence ID" value="NZ_BAABKA010000055.1"/>
</dbReference>
<dbReference type="EMBL" id="JAMZEB010000002">
    <property type="protein sequence ID" value="MCP2365553.1"/>
    <property type="molecule type" value="Genomic_DNA"/>
</dbReference>